<keyword evidence="1" id="KW-1185">Reference proteome</keyword>
<dbReference type="AlphaFoldDB" id="A0A1I8AL68"/>
<reference evidence="2" key="1">
    <citation type="submission" date="2016-11" db="UniProtKB">
        <authorList>
            <consortium name="WormBaseParasite"/>
        </authorList>
    </citation>
    <scope>IDENTIFICATION</scope>
</reference>
<organism evidence="1 2">
    <name type="scientific">Steinernema glaseri</name>
    <dbReference type="NCBI Taxonomy" id="37863"/>
    <lineage>
        <taxon>Eukaryota</taxon>
        <taxon>Metazoa</taxon>
        <taxon>Ecdysozoa</taxon>
        <taxon>Nematoda</taxon>
        <taxon>Chromadorea</taxon>
        <taxon>Rhabditida</taxon>
        <taxon>Tylenchina</taxon>
        <taxon>Panagrolaimomorpha</taxon>
        <taxon>Strongyloidoidea</taxon>
        <taxon>Steinernematidae</taxon>
        <taxon>Steinernema</taxon>
    </lineage>
</organism>
<accession>A0A1I8AL68</accession>
<dbReference type="Proteomes" id="UP000095287">
    <property type="component" value="Unplaced"/>
</dbReference>
<evidence type="ECO:0000313" key="2">
    <source>
        <dbReference type="WBParaSite" id="L893_g674.t1"/>
    </source>
</evidence>
<protein>
    <submittedName>
        <fullName evidence="2">Nuclear receptor domain-containing protein</fullName>
    </submittedName>
</protein>
<sequence>MFTPPLNTIYTIYAPDPGQVTGPAIIGLKNTISCLYCRLTDRSHRKGRKHKQKRVCFEAQETLWVIQIHV</sequence>
<proteinExistence type="predicted"/>
<name>A0A1I8AL68_9BILA</name>
<evidence type="ECO:0000313" key="1">
    <source>
        <dbReference type="Proteomes" id="UP000095287"/>
    </source>
</evidence>
<dbReference type="WBParaSite" id="L893_g674.t1">
    <property type="protein sequence ID" value="L893_g674.t1"/>
    <property type="gene ID" value="L893_g674"/>
</dbReference>